<dbReference type="GO" id="GO:0005886">
    <property type="term" value="C:plasma membrane"/>
    <property type="evidence" value="ECO:0007669"/>
    <property type="project" value="TreeGrafter"/>
</dbReference>
<dbReference type="PANTHER" id="PTHR46730:SF1">
    <property type="entry name" value="PLAT DOMAIN-CONTAINING PROTEIN"/>
    <property type="match status" value="1"/>
</dbReference>
<accession>A0A3R7SW50</accession>
<evidence type="ECO:0000256" key="6">
    <source>
        <dbReference type="SAM" id="Phobius"/>
    </source>
</evidence>
<dbReference type="Pfam" id="PF02010">
    <property type="entry name" value="REJ"/>
    <property type="match status" value="1"/>
</dbReference>
<feature type="transmembrane region" description="Helical" evidence="6">
    <location>
        <begin position="93"/>
        <end position="111"/>
    </location>
</feature>
<proteinExistence type="predicted"/>
<evidence type="ECO:0000256" key="2">
    <source>
        <dbReference type="ARBA" id="ARBA00022692"/>
    </source>
</evidence>
<dbReference type="InterPro" id="IPR002859">
    <property type="entry name" value="PKD/REJ-like"/>
</dbReference>
<dbReference type="Proteomes" id="UP000283509">
    <property type="component" value="Unassembled WGS sequence"/>
</dbReference>
<protein>
    <recommendedName>
        <fullName evidence="7">PKD/REJ-like domain-containing protein</fullName>
    </recommendedName>
</protein>
<sequence>MYNISHTSRSAFNVFLLRPSLFFFISPSPFFACPLTLIPPFPPSLPHPPFLLTFPLSHLSSLSPSFPPGSFLPFSHSLLFIRLTFLLSPFTRFFHSFLFTFAISCSFSFAPSFFYRPLFPCVLIPLLFFHSHFLPFLHPFSSTFLFPFPPSLSSSLPPIPSSFPLSHPSFPTFSHPSLFFLHSSSFLFPPPFLTFTHSPIPSLHISLFPPIPVTPPFPFSAPIPSLATPFTTPTILPQNFTVVWRCRVAGEAWPADDTIPKPIWTKGTGGGCFGNGPGLLDHTETTLSLLGSDFMTHGQTYEFEAIVKKDTRSTVALGQVVVVDGVPPIMKVQCIDPSLCIPDGDGVYVNPSFRIGLISECVDYCDGDVSYLWAAADGNDVTFPADPAHFPLGATANELAFSTQFFNDNPNLQDLRISLDATDNSQPSTGGGAYFMKVNQRPVGGTCSVAKPPLERALIDTYTLTCQGWVDPENKGIKSYNVWLVDDTGKRIPLTEATWSPVVPQDISLIMPPGTFTVEVEVVDKWGAFTLVKPEIDMTVNMPTKEELEAADVDKLIADLSGGGNTDMLIMALAAQTEVLKQAEWLSLSEENLATMTDEEKEELLIYLAEKNNAALDALKENVNFNSLSNINAAASTLSGILKGASINQEAVKTIDLDAKEKIVGLTEDMMEGLEDIEVAVPELLIPLANYMSNIVGGLSLVRLLRARH</sequence>
<keyword evidence="4 6" id="KW-1133">Transmembrane helix</keyword>
<feature type="transmembrane region" description="Helical" evidence="6">
    <location>
        <begin position="21"/>
        <end position="41"/>
    </location>
</feature>
<reference evidence="8 9" key="1">
    <citation type="submission" date="2018-04" db="EMBL/GenBank/DDBJ databases">
        <authorList>
            <person name="Zhang X."/>
            <person name="Yuan J."/>
            <person name="Li F."/>
            <person name="Xiang J."/>
        </authorList>
    </citation>
    <scope>NUCLEOTIDE SEQUENCE [LARGE SCALE GENOMIC DNA]</scope>
    <source>
        <tissue evidence="8">Muscle</tissue>
    </source>
</reference>
<comment type="caution">
    <text evidence="8">The sequence shown here is derived from an EMBL/GenBank/DDBJ whole genome shotgun (WGS) entry which is preliminary data.</text>
</comment>
<keyword evidence="2 6" id="KW-0812">Transmembrane</keyword>
<evidence type="ECO:0000256" key="1">
    <source>
        <dbReference type="ARBA" id="ARBA00004370"/>
    </source>
</evidence>
<evidence type="ECO:0000256" key="3">
    <source>
        <dbReference type="ARBA" id="ARBA00022737"/>
    </source>
</evidence>
<keyword evidence="5 6" id="KW-0472">Membrane</keyword>
<evidence type="ECO:0000313" key="9">
    <source>
        <dbReference type="Proteomes" id="UP000283509"/>
    </source>
</evidence>
<name>A0A3R7SW50_PENVA</name>
<evidence type="ECO:0000256" key="5">
    <source>
        <dbReference type="ARBA" id="ARBA00023136"/>
    </source>
</evidence>
<dbReference type="GO" id="GO:0005261">
    <property type="term" value="F:monoatomic cation channel activity"/>
    <property type="evidence" value="ECO:0007669"/>
    <property type="project" value="TreeGrafter"/>
</dbReference>
<organism evidence="8 9">
    <name type="scientific">Penaeus vannamei</name>
    <name type="common">Whiteleg shrimp</name>
    <name type="synonym">Litopenaeus vannamei</name>
    <dbReference type="NCBI Taxonomy" id="6689"/>
    <lineage>
        <taxon>Eukaryota</taxon>
        <taxon>Metazoa</taxon>
        <taxon>Ecdysozoa</taxon>
        <taxon>Arthropoda</taxon>
        <taxon>Crustacea</taxon>
        <taxon>Multicrustacea</taxon>
        <taxon>Malacostraca</taxon>
        <taxon>Eumalacostraca</taxon>
        <taxon>Eucarida</taxon>
        <taxon>Decapoda</taxon>
        <taxon>Dendrobranchiata</taxon>
        <taxon>Penaeoidea</taxon>
        <taxon>Penaeidae</taxon>
        <taxon>Penaeus</taxon>
    </lineage>
</organism>
<dbReference type="GO" id="GO:0006816">
    <property type="term" value="P:calcium ion transport"/>
    <property type="evidence" value="ECO:0007669"/>
    <property type="project" value="TreeGrafter"/>
</dbReference>
<dbReference type="OrthoDB" id="444119at2759"/>
<evidence type="ECO:0000313" key="8">
    <source>
        <dbReference type="EMBL" id="ROT78126.1"/>
    </source>
</evidence>
<feature type="transmembrane region" description="Helical" evidence="6">
    <location>
        <begin position="61"/>
        <end position="81"/>
    </location>
</feature>
<keyword evidence="3" id="KW-0677">Repeat</keyword>
<reference evidence="8 9" key="2">
    <citation type="submission" date="2019-01" db="EMBL/GenBank/DDBJ databases">
        <title>The decoding of complex shrimp genome reveals the adaptation for benthos swimmer, frequently molting mechanism and breeding impact on genome.</title>
        <authorList>
            <person name="Sun Y."/>
            <person name="Gao Y."/>
            <person name="Yu Y."/>
        </authorList>
    </citation>
    <scope>NUCLEOTIDE SEQUENCE [LARGE SCALE GENOMIC DNA]</scope>
    <source>
        <tissue evidence="8">Muscle</tissue>
    </source>
</reference>
<gene>
    <name evidence="8" type="ORF">C7M84_003163</name>
</gene>
<comment type="subcellular location">
    <subcellularLocation>
        <location evidence="1">Membrane</location>
    </subcellularLocation>
</comment>
<evidence type="ECO:0000256" key="4">
    <source>
        <dbReference type="ARBA" id="ARBA00022989"/>
    </source>
</evidence>
<feature type="domain" description="PKD/REJ-like" evidence="7">
    <location>
        <begin position="239"/>
        <end position="553"/>
    </location>
</feature>
<dbReference type="EMBL" id="QCYY01001427">
    <property type="protein sequence ID" value="ROT78126.1"/>
    <property type="molecule type" value="Genomic_DNA"/>
</dbReference>
<dbReference type="PANTHER" id="PTHR46730">
    <property type="entry name" value="POLYCYSTIN-1"/>
    <property type="match status" value="1"/>
</dbReference>
<dbReference type="AlphaFoldDB" id="A0A3R7SW50"/>
<keyword evidence="9" id="KW-1185">Reference proteome</keyword>
<evidence type="ECO:0000259" key="7">
    <source>
        <dbReference type="Pfam" id="PF02010"/>
    </source>
</evidence>